<reference evidence="1" key="1">
    <citation type="submission" date="2009-11" db="EMBL/GenBank/DDBJ databases">
        <authorList>
            <consortium name="The Broad Institute Genome Sequencing Platform"/>
            <person name="Ward D."/>
            <person name="Feldgarden M."/>
            <person name="Earl A."/>
            <person name="Young S.K."/>
            <person name="Zeng Q."/>
            <person name="Koehrsen M."/>
            <person name="Alvarado L."/>
            <person name="Berlin A."/>
            <person name="Bochicchio J."/>
            <person name="Borenstein D."/>
            <person name="Chapman S.B."/>
            <person name="Chen Z."/>
            <person name="Engels R."/>
            <person name="Freedman E."/>
            <person name="Gellesch M."/>
            <person name="Goldberg J."/>
            <person name="Griggs A."/>
            <person name="Gujja S."/>
            <person name="Heilman E."/>
            <person name="Heiman D."/>
            <person name="Hepburn T."/>
            <person name="Howarth C."/>
            <person name="Jen D."/>
            <person name="Larson L."/>
            <person name="Lewis B."/>
            <person name="Mehta T."/>
            <person name="Park D."/>
            <person name="Pearson M."/>
            <person name="Roberts A."/>
            <person name="Saif S."/>
            <person name="Shea T."/>
            <person name="Shenoy N."/>
            <person name="Sisk P."/>
            <person name="Stolte C."/>
            <person name="Sykes S."/>
            <person name="Thomson T."/>
            <person name="Walk T."/>
            <person name="White J."/>
            <person name="Yandava C."/>
            <person name="Izard J."/>
            <person name="Baranova O.V."/>
            <person name="Blanton J.M."/>
            <person name="Tanner A.C."/>
            <person name="Dewhirst F.E."/>
            <person name="Haas B."/>
            <person name="Nusbaum C."/>
            <person name="Birren B."/>
        </authorList>
    </citation>
    <scope>NUCLEOTIDE SEQUENCE [LARGE SCALE GENOMIC DNA]</scope>
    <source>
        <strain evidence="1">1-1 BBBD Race 1</strain>
    </source>
</reference>
<evidence type="ECO:0000313" key="1">
    <source>
        <dbReference type="EMBL" id="OAV91223.1"/>
    </source>
</evidence>
<sequence length="84" mass="9352">MLNADGSNFNQWKRALNRTIRLTLGHTNFFDVQTNRPALTEQESSSLLFLIQVTVHDELLSIADSAANAVEAFEAIQTNFQGSI</sequence>
<keyword evidence="3" id="KW-1185">Reference proteome</keyword>
<accession>A0A180GGX8</accession>
<dbReference type="OrthoDB" id="2505547at2759"/>
<dbReference type="EnsemblFungi" id="PTTG_09905-t43_1">
    <property type="protein sequence ID" value="PTTG_09905-t43_1-p1"/>
    <property type="gene ID" value="PTTG_09905"/>
</dbReference>
<name>A0A180GGX8_PUCT1</name>
<reference evidence="2" key="4">
    <citation type="submission" date="2025-05" db="UniProtKB">
        <authorList>
            <consortium name="EnsemblFungi"/>
        </authorList>
    </citation>
    <scope>IDENTIFICATION</scope>
    <source>
        <strain evidence="2">isolate 1-1 / race 1 (BBBD)</strain>
    </source>
</reference>
<protein>
    <submittedName>
        <fullName evidence="1 2">Uncharacterized protein</fullName>
    </submittedName>
</protein>
<dbReference type="VEuPathDB" id="FungiDB:PTTG_09905"/>
<gene>
    <name evidence="1" type="ORF">PTTG_09905</name>
</gene>
<evidence type="ECO:0000313" key="3">
    <source>
        <dbReference type="Proteomes" id="UP000005240"/>
    </source>
</evidence>
<reference evidence="2 3" key="3">
    <citation type="journal article" date="2017" name="G3 (Bethesda)">
        <title>Comparative analysis highlights variable genome content of wheat rusts and divergence of the mating loci.</title>
        <authorList>
            <person name="Cuomo C.A."/>
            <person name="Bakkeren G."/>
            <person name="Khalil H.B."/>
            <person name="Panwar V."/>
            <person name="Joly D."/>
            <person name="Linning R."/>
            <person name="Sakthikumar S."/>
            <person name="Song X."/>
            <person name="Adiconis X."/>
            <person name="Fan L."/>
            <person name="Goldberg J.M."/>
            <person name="Levin J.Z."/>
            <person name="Young S."/>
            <person name="Zeng Q."/>
            <person name="Anikster Y."/>
            <person name="Bruce M."/>
            <person name="Wang M."/>
            <person name="Yin C."/>
            <person name="McCallum B."/>
            <person name="Szabo L.J."/>
            <person name="Hulbert S."/>
            <person name="Chen X."/>
            <person name="Fellers J.P."/>
        </authorList>
    </citation>
    <scope>NUCLEOTIDE SEQUENCE</scope>
    <source>
        <strain evidence="2">isolate 1-1 / race 1 (BBBD)</strain>
        <strain evidence="3">Isolate 1-1 / race 1 (BBBD)</strain>
    </source>
</reference>
<dbReference type="AlphaFoldDB" id="A0A180GGX8"/>
<reference evidence="1" key="2">
    <citation type="submission" date="2016-05" db="EMBL/GenBank/DDBJ databases">
        <title>Comparative analysis highlights variable genome content of wheat rusts and divergence of the mating loci.</title>
        <authorList>
            <person name="Cuomo C.A."/>
            <person name="Bakkeren G."/>
            <person name="Szabo L."/>
            <person name="Khalil H."/>
            <person name="Joly D."/>
            <person name="Goldberg J."/>
            <person name="Young S."/>
            <person name="Zeng Q."/>
            <person name="Fellers J."/>
        </authorList>
    </citation>
    <scope>NUCLEOTIDE SEQUENCE [LARGE SCALE GENOMIC DNA]</scope>
    <source>
        <strain evidence="1">1-1 BBBD Race 1</strain>
    </source>
</reference>
<organism evidence="1">
    <name type="scientific">Puccinia triticina (isolate 1-1 / race 1 (BBBD))</name>
    <name type="common">Brown leaf rust fungus</name>
    <dbReference type="NCBI Taxonomy" id="630390"/>
    <lineage>
        <taxon>Eukaryota</taxon>
        <taxon>Fungi</taxon>
        <taxon>Dikarya</taxon>
        <taxon>Basidiomycota</taxon>
        <taxon>Pucciniomycotina</taxon>
        <taxon>Pucciniomycetes</taxon>
        <taxon>Pucciniales</taxon>
        <taxon>Pucciniaceae</taxon>
        <taxon>Puccinia</taxon>
    </lineage>
</organism>
<dbReference type="Proteomes" id="UP000005240">
    <property type="component" value="Unassembled WGS sequence"/>
</dbReference>
<dbReference type="EMBL" id="ADAS02000084">
    <property type="protein sequence ID" value="OAV91223.1"/>
    <property type="molecule type" value="Genomic_DNA"/>
</dbReference>
<evidence type="ECO:0000313" key="2">
    <source>
        <dbReference type="EnsemblFungi" id="PTTG_09905-t43_1-p1"/>
    </source>
</evidence>
<proteinExistence type="predicted"/>